<evidence type="ECO:0000259" key="3">
    <source>
        <dbReference type="PROSITE" id="PS50158"/>
    </source>
</evidence>
<dbReference type="GO" id="GO:0003676">
    <property type="term" value="F:nucleic acid binding"/>
    <property type="evidence" value="ECO:0007669"/>
    <property type="project" value="InterPro"/>
</dbReference>
<dbReference type="SUPFAM" id="SSF57756">
    <property type="entry name" value="Retrovirus zinc finger-like domains"/>
    <property type="match status" value="1"/>
</dbReference>
<evidence type="ECO:0000256" key="1">
    <source>
        <dbReference type="PROSITE-ProRule" id="PRU00047"/>
    </source>
</evidence>
<gene>
    <name evidence="4" type="ORF">QYE76_057356</name>
</gene>
<sequence>MVAVAVSTLGGALSTPAGVASRVGPVTRDADTRGEAGSRAVAASKGAAALLRVVGRGPVVAATMPIKTVQAVVAAVTAASKVNEPTLGAPSTAALAGGTGQHAMTSVATSNAAPQATIEAQNNQGTGSNARDNEGQGPQKKKKEEKAGCFRCKQPGHHIDDCPTPFCDLCESVHHATNACHLHQTLKPTAILHGYANEALMFFELACGAFKAKVENPRLAKVTVDGEAMTIPEIIEQLKKIVPSDKFNWEIFHLKDNIYRVKLPSLSTLGSPKVASGLAPQVGSEPLSRHAGEQQVPSPSDGVLSAEGKRTGEWGSATCDSSARTTANVGLAVANDAVLDAGGGRFLKQKIHMHVSASGASPLSAAAENRRGQGSSTPGRGKLSVHARSWPQKIGQGSVQRNLMPRANDWSIDGQSLEDRFDAASRSSVHTAAVASGTSHIAMGALELAKENEGEEFMMHRGEEKLHDKHERVGIARPQNVNGNSSTSSANFIDSTMSLKLIDSSHDTVPVHHTVEEVIAFGGIPKPSAEVRSSTRLGNQIDGDMTQIDKAMKRAQLREDPPISGYSYDGSLGSAMGSPFAGGTTGCHGFWMHTAPDGRSGYLVPGWLGAY</sequence>
<protein>
    <recommendedName>
        <fullName evidence="3">CCHC-type domain-containing protein</fullName>
    </recommendedName>
</protein>
<dbReference type="Proteomes" id="UP001231189">
    <property type="component" value="Unassembled WGS sequence"/>
</dbReference>
<dbReference type="Gene3D" id="4.10.60.10">
    <property type="entry name" value="Zinc finger, CCHC-type"/>
    <property type="match status" value="1"/>
</dbReference>
<keyword evidence="1" id="KW-0479">Metal-binding</keyword>
<reference evidence="4" key="1">
    <citation type="submission" date="2023-07" db="EMBL/GenBank/DDBJ databases">
        <title>A chromosome-level genome assembly of Lolium multiflorum.</title>
        <authorList>
            <person name="Chen Y."/>
            <person name="Copetti D."/>
            <person name="Kolliker R."/>
            <person name="Studer B."/>
        </authorList>
    </citation>
    <scope>NUCLEOTIDE SEQUENCE</scope>
    <source>
        <strain evidence="4">02402/16</strain>
        <tissue evidence="4">Leaf</tissue>
    </source>
</reference>
<accession>A0AAD8T3N4</accession>
<evidence type="ECO:0000256" key="2">
    <source>
        <dbReference type="SAM" id="MobiDB-lite"/>
    </source>
</evidence>
<comment type="caution">
    <text evidence="4">The sequence shown here is derived from an EMBL/GenBank/DDBJ whole genome shotgun (WGS) entry which is preliminary data.</text>
</comment>
<dbReference type="InterPro" id="IPR036875">
    <property type="entry name" value="Znf_CCHC_sf"/>
</dbReference>
<name>A0AAD8T3N4_LOLMU</name>
<feature type="region of interest" description="Disordered" evidence="2">
    <location>
        <begin position="360"/>
        <end position="388"/>
    </location>
</feature>
<evidence type="ECO:0000313" key="4">
    <source>
        <dbReference type="EMBL" id="KAK1669197.1"/>
    </source>
</evidence>
<keyword evidence="1" id="KW-0862">Zinc</keyword>
<dbReference type="PROSITE" id="PS50158">
    <property type="entry name" value="ZF_CCHC"/>
    <property type="match status" value="1"/>
</dbReference>
<evidence type="ECO:0000313" key="5">
    <source>
        <dbReference type="Proteomes" id="UP001231189"/>
    </source>
</evidence>
<feature type="compositionally biased region" description="Polar residues" evidence="2">
    <location>
        <begin position="121"/>
        <end position="130"/>
    </location>
</feature>
<keyword evidence="1" id="KW-0863">Zinc-finger</keyword>
<proteinExistence type="predicted"/>
<feature type="region of interest" description="Disordered" evidence="2">
    <location>
        <begin position="277"/>
        <end position="320"/>
    </location>
</feature>
<feature type="region of interest" description="Disordered" evidence="2">
    <location>
        <begin position="121"/>
        <end position="145"/>
    </location>
</feature>
<dbReference type="EMBL" id="JAUUTY010000003">
    <property type="protein sequence ID" value="KAK1669197.1"/>
    <property type="molecule type" value="Genomic_DNA"/>
</dbReference>
<dbReference type="InterPro" id="IPR001878">
    <property type="entry name" value="Znf_CCHC"/>
</dbReference>
<dbReference type="AlphaFoldDB" id="A0AAD8T3N4"/>
<organism evidence="4 5">
    <name type="scientific">Lolium multiflorum</name>
    <name type="common">Italian ryegrass</name>
    <name type="synonym">Lolium perenne subsp. multiflorum</name>
    <dbReference type="NCBI Taxonomy" id="4521"/>
    <lineage>
        <taxon>Eukaryota</taxon>
        <taxon>Viridiplantae</taxon>
        <taxon>Streptophyta</taxon>
        <taxon>Embryophyta</taxon>
        <taxon>Tracheophyta</taxon>
        <taxon>Spermatophyta</taxon>
        <taxon>Magnoliopsida</taxon>
        <taxon>Liliopsida</taxon>
        <taxon>Poales</taxon>
        <taxon>Poaceae</taxon>
        <taxon>BOP clade</taxon>
        <taxon>Pooideae</taxon>
        <taxon>Poodae</taxon>
        <taxon>Poeae</taxon>
        <taxon>Poeae Chloroplast Group 2 (Poeae type)</taxon>
        <taxon>Loliodinae</taxon>
        <taxon>Loliinae</taxon>
        <taxon>Lolium</taxon>
    </lineage>
</organism>
<feature type="domain" description="CCHC-type" evidence="3">
    <location>
        <begin position="149"/>
        <end position="163"/>
    </location>
</feature>
<dbReference type="SMART" id="SM00343">
    <property type="entry name" value="ZnF_C2HC"/>
    <property type="match status" value="1"/>
</dbReference>
<keyword evidence="5" id="KW-1185">Reference proteome</keyword>
<dbReference type="PANTHER" id="PTHR33170">
    <property type="entry name" value="DUF4283 DOMAIN-CONTAINING PROTEIN-RELATED"/>
    <property type="match status" value="1"/>
</dbReference>
<dbReference type="GO" id="GO:0008270">
    <property type="term" value="F:zinc ion binding"/>
    <property type="evidence" value="ECO:0007669"/>
    <property type="project" value="UniProtKB-KW"/>
</dbReference>